<sequence length="195" mass="21690">MQLGYYGDAGVNMTLDFENLNPQLGVSVGFHGGYSYQFDSGNAEDARRIFINDATGGTIEKHGQAVRIGADIRIQLLQQNDIELRLYGGPRGSFYKGHYAFIGDNEEFDISSNQAGLELGFQGVLPVHERLDLTLSAGFSYFFPATLEGHGKYLYSPDGVDDNPRNEFTWEDADKAVDQPGFEIPVLLGIRWKLR</sequence>
<protein>
    <recommendedName>
        <fullName evidence="3">Outer membrane protein beta-barrel domain-containing protein</fullName>
    </recommendedName>
</protein>
<evidence type="ECO:0008006" key="3">
    <source>
        <dbReference type="Google" id="ProtNLM"/>
    </source>
</evidence>
<dbReference type="Proteomes" id="UP000018680">
    <property type="component" value="Chromosome"/>
</dbReference>
<proteinExistence type="predicted"/>
<accession>V5WEJ0</accession>
<dbReference type="KEGG" id="slr:L21SP2_0127"/>
<gene>
    <name evidence="1" type="ORF">L21SP2_0127</name>
</gene>
<organism evidence="1 2">
    <name type="scientific">Salinispira pacifica</name>
    <dbReference type="NCBI Taxonomy" id="1307761"/>
    <lineage>
        <taxon>Bacteria</taxon>
        <taxon>Pseudomonadati</taxon>
        <taxon>Spirochaetota</taxon>
        <taxon>Spirochaetia</taxon>
        <taxon>Spirochaetales</taxon>
        <taxon>Spirochaetaceae</taxon>
        <taxon>Salinispira</taxon>
    </lineage>
</organism>
<dbReference type="EMBL" id="CP006939">
    <property type="protein sequence ID" value="AHC13571.1"/>
    <property type="molecule type" value="Genomic_DNA"/>
</dbReference>
<keyword evidence="2" id="KW-1185">Reference proteome</keyword>
<dbReference type="HOGENOM" id="CLU_1218431_0_0_12"/>
<dbReference type="Gene3D" id="2.40.160.70">
    <property type="entry name" value="outer membrane protein from Thermus thermophilus HB27"/>
    <property type="match status" value="1"/>
</dbReference>
<evidence type="ECO:0000313" key="1">
    <source>
        <dbReference type="EMBL" id="AHC13571.1"/>
    </source>
</evidence>
<reference evidence="1 2" key="1">
    <citation type="journal article" date="2015" name="Stand. Genomic Sci.">
        <title>Complete genome sequence and description of Salinispira pacifica gen. nov., sp. nov., a novel spirochaete isolated form a hypersaline microbial mat.</title>
        <authorList>
            <person name="Ben Hania W."/>
            <person name="Joseph M."/>
            <person name="Schumann P."/>
            <person name="Bunk B."/>
            <person name="Fiebig A."/>
            <person name="Sproer C."/>
            <person name="Klenk H.P."/>
            <person name="Fardeau M.L."/>
            <person name="Spring S."/>
        </authorList>
    </citation>
    <scope>NUCLEOTIDE SEQUENCE [LARGE SCALE GENOMIC DNA]</scope>
    <source>
        <strain evidence="1 2">L21-RPul-D2</strain>
    </source>
</reference>
<dbReference type="AlphaFoldDB" id="V5WEJ0"/>
<evidence type="ECO:0000313" key="2">
    <source>
        <dbReference type="Proteomes" id="UP000018680"/>
    </source>
</evidence>
<name>V5WEJ0_9SPIO</name>